<sequence>MTITRSGSSTPSARSTPRGSKATTSSPARRNAAAAGLESPPPRARTSSSSSAVGLLDARNGRHSFAFSVGSAATEELCTELTSRASNLDENVRILDRKVSEYTEALRTAEATLQSEQEAHTGTKQQLAQLEPTSEADLNMAKDALALERAAHAATKADLHALQASVRASFAILSPAEA</sequence>
<evidence type="ECO:0000313" key="2">
    <source>
        <dbReference type="EMBL" id="KAE8264651.1"/>
    </source>
</evidence>
<protein>
    <submittedName>
        <fullName evidence="2">Uncharacterized protein</fullName>
    </submittedName>
</protein>
<accession>A0A8T8TPY9</accession>
<name>A0A8T8TPY9_9BASI</name>
<feature type="compositionally biased region" description="Polar residues" evidence="1">
    <location>
        <begin position="113"/>
        <end position="132"/>
    </location>
</feature>
<comment type="caution">
    <text evidence="2">The sequence shown here is derived from an EMBL/GenBank/DDBJ whole genome shotgun (WGS) entry which is preliminary data.</text>
</comment>
<evidence type="ECO:0000313" key="3">
    <source>
        <dbReference type="Proteomes" id="UP000077671"/>
    </source>
</evidence>
<feature type="compositionally biased region" description="Polar residues" evidence="1">
    <location>
        <begin position="1"/>
        <end position="28"/>
    </location>
</feature>
<feature type="region of interest" description="Disordered" evidence="1">
    <location>
        <begin position="1"/>
        <end position="55"/>
    </location>
</feature>
<reference evidence="2" key="2">
    <citation type="journal article" date="2019" name="IMA Fungus">
        <title>Genome sequencing and comparison of five Tilletia species to identify candidate genes for the detection of regulated species infecting wheat.</title>
        <authorList>
            <person name="Nguyen H.D.T."/>
            <person name="Sultana T."/>
            <person name="Kesanakurti P."/>
            <person name="Hambleton S."/>
        </authorList>
    </citation>
    <scope>NUCLEOTIDE SEQUENCE</scope>
    <source>
        <strain evidence="2">DAOMC 238032</strain>
    </source>
</reference>
<dbReference type="AlphaFoldDB" id="A0A8T8TPY9"/>
<proteinExistence type="predicted"/>
<feature type="region of interest" description="Disordered" evidence="1">
    <location>
        <begin position="113"/>
        <end position="135"/>
    </location>
</feature>
<organism evidence="2 3">
    <name type="scientific">Tilletia caries</name>
    <name type="common">wheat bunt fungus</name>
    <dbReference type="NCBI Taxonomy" id="13290"/>
    <lineage>
        <taxon>Eukaryota</taxon>
        <taxon>Fungi</taxon>
        <taxon>Dikarya</taxon>
        <taxon>Basidiomycota</taxon>
        <taxon>Ustilaginomycotina</taxon>
        <taxon>Exobasidiomycetes</taxon>
        <taxon>Tilletiales</taxon>
        <taxon>Tilletiaceae</taxon>
        <taxon>Tilletia</taxon>
    </lineage>
</organism>
<evidence type="ECO:0000256" key="1">
    <source>
        <dbReference type="SAM" id="MobiDB-lite"/>
    </source>
</evidence>
<gene>
    <name evidence="2" type="ORF">A4X03_0g790</name>
</gene>
<dbReference type="Proteomes" id="UP000077671">
    <property type="component" value="Unassembled WGS sequence"/>
</dbReference>
<dbReference type="EMBL" id="LWDD02000053">
    <property type="protein sequence ID" value="KAE8264651.1"/>
    <property type="molecule type" value="Genomic_DNA"/>
</dbReference>
<reference evidence="2" key="1">
    <citation type="submission" date="2016-04" db="EMBL/GenBank/DDBJ databases">
        <authorList>
            <person name="Nguyen H.D."/>
            <person name="Kesanakurti P."/>
            <person name="Cullis J."/>
            <person name="Levesque C.A."/>
            <person name="Hambleton S."/>
        </authorList>
    </citation>
    <scope>NUCLEOTIDE SEQUENCE</scope>
    <source>
        <strain evidence="2">DAOMC 238032</strain>
    </source>
</reference>